<comment type="caution">
    <text evidence="5">The sequence shown here is derived from an EMBL/GenBank/DDBJ whole genome shotgun (WGS) entry which is preliminary data.</text>
</comment>
<dbReference type="Gene3D" id="1.20.120.530">
    <property type="entry name" value="GntR ligand-binding domain-like"/>
    <property type="match status" value="1"/>
</dbReference>
<dbReference type="GO" id="GO:0003700">
    <property type="term" value="F:DNA-binding transcription factor activity"/>
    <property type="evidence" value="ECO:0007669"/>
    <property type="project" value="InterPro"/>
</dbReference>
<dbReference type="InterPro" id="IPR008920">
    <property type="entry name" value="TF_FadR/GntR_C"/>
</dbReference>
<evidence type="ECO:0000313" key="6">
    <source>
        <dbReference type="Proteomes" id="UP000273643"/>
    </source>
</evidence>
<dbReference type="PROSITE" id="PS50949">
    <property type="entry name" value="HTH_GNTR"/>
    <property type="match status" value="1"/>
</dbReference>
<evidence type="ECO:0000259" key="4">
    <source>
        <dbReference type="PROSITE" id="PS50949"/>
    </source>
</evidence>
<organism evidence="5 6">
    <name type="scientific">Marinimicrobium koreense</name>
    <dbReference type="NCBI Taxonomy" id="306545"/>
    <lineage>
        <taxon>Bacteria</taxon>
        <taxon>Pseudomonadati</taxon>
        <taxon>Pseudomonadota</taxon>
        <taxon>Gammaproteobacteria</taxon>
        <taxon>Cellvibrionales</taxon>
        <taxon>Cellvibrionaceae</taxon>
        <taxon>Marinimicrobium</taxon>
    </lineage>
</organism>
<dbReference type="InterPro" id="IPR000524">
    <property type="entry name" value="Tscrpt_reg_HTH_GntR"/>
</dbReference>
<protein>
    <submittedName>
        <fullName evidence="5">DNA-binding FadR family transcriptional regulator</fullName>
    </submittedName>
</protein>
<keyword evidence="3" id="KW-0804">Transcription</keyword>
<dbReference type="InterPro" id="IPR036390">
    <property type="entry name" value="WH_DNA-bd_sf"/>
</dbReference>
<evidence type="ECO:0000313" key="5">
    <source>
        <dbReference type="EMBL" id="ROQ21880.1"/>
    </source>
</evidence>
<dbReference type="InterPro" id="IPR036388">
    <property type="entry name" value="WH-like_DNA-bd_sf"/>
</dbReference>
<dbReference type="SUPFAM" id="SSF48008">
    <property type="entry name" value="GntR ligand-binding domain-like"/>
    <property type="match status" value="1"/>
</dbReference>
<dbReference type="PANTHER" id="PTHR43537:SF44">
    <property type="entry name" value="GNTR FAMILY REGULATORY PROTEIN"/>
    <property type="match status" value="1"/>
</dbReference>
<dbReference type="RefSeq" id="WP_024461816.1">
    <property type="nucleotide sequence ID" value="NZ_JBHYFO010000001.1"/>
</dbReference>
<evidence type="ECO:0000256" key="3">
    <source>
        <dbReference type="ARBA" id="ARBA00023163"/>
    </source>
</evidence>
<reference evidence="5 6" key="1">
    <citation type="submission" date="2018-11" db="EMBL/GenBank/DDBJ databases">
        <title>Genomic Encyclopedia of Type Strains, Phase IV (KMG-IV): sequencing the most valuable type-strain genomes for metagenomic binning, comparative biology and taxonomic classification.</title>
        <authorList>
            <person name="Goeker M."/>
        </authorList>
    </citation>
    <scope>NUCLEOTIDE SEQUENCE [LARGE SCALE GENOMIC DNA]</scope>
    <source>
        <strain evidence="5 6">DSM 16974</strain>
    </source>
</reference>
<dbReference type="Proteomes" id="UP000273643">
    <property type="component" value="Unassembled WGS sequence"/>
</dbReference>
<proteinExistence type="predicted"/>
<evidence type="ECO:0000256" key="2">
    <source>
        <dbReference type="ARBA" id="ARBA00023125"/>
    </source>
</evidence>
<dbReference type="SUPFAM" id="SSF46785">
    <property type="entry name" value="Winged helix' DNA-binding domain"/>
    <property type="match status" value="1"/>
</dbReference>
<keyword evidence="1" id="KW-0805">Transcription regulation</keyword>
<dbReference type="Pfam" id="PF00392">
    <property type="entry name" value="GntR"/>
    <property type="match status" value="1"/>
</dbReference>
<dbReference type="PRINTS" id="PR00035">
    <property type="entry name" value="HTHGNTR"/>
</dbReference>
<dbReference type="OrthoDB" id="9028214at2"/>
<evidence type="ECO:0000256" key="1">
    <source>
        <dbReference type="ARBA" id="ARBA00023015"/>
    </source>
</evidence>
<dbReference type="Pfam" id="PF07729">
    <property type="entry name" value="FCD"/>
    <property type="match status" value="1"/>
</dbReference>
<dbReference type="Gene3D" id="1.10.10.10">
    <property type="entry name" value="Winged helix-like DNA-binding domain superfamily/Winged helix DNA-binding domain"/>
    <property type="match status" value="1"/>
</dbReference>
<gene>
    <name evidence="5" type="ORF">EDC38_2508</name>
</gene>
<feature type="domain" description="HTH gntR-type" evidence="4">
    <location>
        <begin position="8"/>
        <end position="76"/>
    </location>
</feature>
<dbReference type="InterPro" id="IPR011711">
    <property type="entry name" value="GntR_C"/>
</dbReference>
<dbReference type="SMART" id="SM00345">
    <property type="entry name" value="HTH_GNTR"/>
    <property type="match status" value="1"/>
</dbReference>
<accession>A0A3N1P584</accession>
<dbReference type="GO" id="GO:0003677">
    <property type="term" value="F:DNA binding"/>
    <property type="evidence" value="ECO:0007669"/>
    <property type="project" value="UniProtKB-KW"/>
</dbReference>
<dbReference type="AlphaFoldDB" id="A0A3N1P584"/>
<keyword evidence="2 5" id="KW-0238">DNA-binding</keyword>
<dbReference type="CDD" id="cd07377">
    <property type="entry name" value="WHTH_GntR"/>
    <property type="match status" value="1"/>
</dbReference>
<keyword evidence="6" id="KW-1185">Reference proteome</keyword>
<name>A0A3N1P584_9GAMM</name>
<dbReference type="SMART" id="SM00895">
    <property type="entry name" value="FCD"/>
    <property type="match status" value="1"/>
</dbReference>
<sequence>MSRLEGGRNLTHQVTYQLGAAIVRGEYSVNDPLPTEADLCEQFDISRSVVREAVKMLTAKGLISSRPRQGIRVQPNHRWNMFDEDVLEWTLSSRPSLSLLREFTELRIGIEPEAAILAARKQNRERIADIEKALLRMEAAERGNDDPLEADIAFHSAILLASENRFFIQLRNFIQTALRVSIASTNQMKGVTVASEADHRTVYEAIARGDVEGAGKAAVALLEEALHLIDAAIAARRTETA</sequence>
<dbReference type="EMBL" id="RJUK01000001">
    <property type="protein sequence ID" value="ROQ21880.1"/>
    <property type="molecule type" value="Genomic_DNA"/>
</dbReference>
<dbReference type="PANTHER" id="PTHR43537">
    <property type="entry name" value="TRANSCRIPTIONAL REGULATOR, GNTR FAMILY"/>
    <property type="match status" value="1"/>
</dbReference>